<evidence type="ECO:0000256" key="5">
    <source>
        <dbReference type="HAMAP-Rule" id="MF_00602"/>
    </source>
</evidence>
<organism evidence="9 10">
    <name type="scientific">Clostridium pasteurianum BC1</name>
    <dbReference type="NCBI Taxonomy" id="86416"/>
    <lineage>
        <taxon>Bacteria</taxon>
        <taxon>Bacillati</taxon>
        <taxon>Bacillota</taxon>
        <taxon>Clostridia</taxon>
        <taxon>Eubacteriales</taxon>
        <taxon>Clostridiaceae</taxon>
        <taxon>Clostridium</taxon>
    </lineage>
</organism>
<evidence type="ECO:0000256" key="1">
    <source>
        <dbReference type="ARBA" id="ARBA00022679"/>
    </source>
</evidence>
<evidence type="ECO:0000256" key="6">
    <source>
        <dbReference type="PROSITE-ProRule" id="PRU00843"/>
    </source>
</evidence>
<dbReference type="KEGG" id="cpas:Clopa_4545"/>
<comment type="catalytic activity">
    <reaction evidence="5">
        <text>L-arginyl-[protein] + ATP = N(omega)-phospho-L-arginyl-[protein] + ADP + H(+)</text>
        <dbReference type="Rhea" id="RHEA:43384"/>
        <dbReference type="Rhea" id="RHEA-COMP:10532"/>
        <dbReference type="Rhea" id="RHEA-COMP:10533"/>
        <dbReference type="ChEBI" id="CHEBI:15378"/>
        <dbReference type="ChEBI" id="CHEBI:29965"/>
        <dbReference type="ChEBI" id="CHEBI:30616"/>
        <dbReference type="ChEBI" id="CHEBI:83226"/>
        <dbReference type="ChEBI" id="CHEBI:456216"/>
        <dbReference type="EC" id="2.7.14.1"/>
    </reaction>
</comment>
<dbReference type="HAMAP" id="MF_00602">
    <property type="entry name" value="Prot_Arg_kinase"/>
    <property type="match status" value="1"/>
</dbReference>
<dbReference type="PATRIC" id="fig|86416.3.peg.4551"/>
<dbReference type="Gene3D" id="3.30.590.10">
    <property type="entry name" value="Glutamine synthetase/guanido kinase, catalytic domain"/>
    <property type="match status" value="1"/>
</dbReference>
<dbReference type="AlphaFoldDB" id="R4K7T6"/>
<feature type="binding site" evidence="5 6">
    <location>
        <position position="115"/>
    </location>
    <ligand>
        <name>ATP</name>
        <dbReference type="ChEBI" id="CHEBI:30616"/>
    </ligand>
</feature>
<dbReference type="HOGENOM" id="CLU_066591_1_0_9"/>
<dbReference type="InterPro" id="IPR022414">
    <property type="entry name" value="ATP-guanido_PTrfase_cat"/>
</dbReference>
<dbReference type="PROSITE" id="PS00112">
    <property type="entry name" value="PHOSPHAGEN_KINASE"/>
    <property type="match status" value="1"/>
</dbReference>
<dbReference type="CDD" id="cd07930">
    <property type="entry name" value="bacterial_phosphagen_kinase"/>
    <property type="match status" value="1"/>
</dbReference>
<feature type="binding site" evidence="5 6">
    <location>
        <begin position="17"/>
        <end position="21"/>
    </location>
    <ligand>
        <name>ATP</name>
        <dbReference type="ChEBI" id="CHEBI:30616"/>
    </ligand>
</feature>
<keyword evidence="3 5" id="KW-0418">Kinase</keyword>
<comment type="caution">
    <text evidence="5">Lacks conserved residue(s) required for the propagation of feature annotation.</text>
</comment>
<dbReference type="InterPro" id="IPR014746">
    <property type="entry name" value="Gln_synth/guanido_kin_cat_dom"/>
</dbReference>
<proteinExistence type="inferred from homology"/>
<evidence type="ECO:0000256" key="4">
    <source>
        <dbReference type="ARBA" id="ARBA00022840"/>
    </source>
</evidence>
<feature type="domain" description="Phosphagen kinase C-terminal" evidence="8">
    <location>
        <begin position="14"/>
        <end position="244"/>
    </location>
</feature>
<accession>R4K7T6</accession>
<evidence type="ECO:0000256" key="2">
    <source>
        <dbReference type="ARBA" id="ARBA00022741"/>
    </source>
</evidence>
<dbReference type="InterPro" id="IPR023660">
    <property type="entry name" value="Arg_Kinase"/>
</dbReference>
<dbReference type="OrthoDB" id="9791353at2"/>
<evidence type="ECO:0000256" key="7">
    <source>
        <dbReference type="RuleBase" id="RU000505"/>
    </source>
</evidence>
<keyword evidence="1 5" id="KW-0808">Transferase</keyword>
<keyword evidence="2 5" id="KW-0547">Nucleotide-binding</keyword>
<evidence type="ECO:0000313" key="9">
    <source>
        <dbReference type="EMBL" id="AGK99252.1"/>
    </source>
</evidence>
<protein>
    <recommendedName>
        <fullName evidence="5">Protein-arginine kinase</fullName>
        <ecNumber evidence="5">2.7.14.1</ecNumber>
    </recommendedName>
</protein>
<name>R4K7T6_CLOPA</name>
<dbReference type="NCBIfam" id="NF002194">
    <property type="entry name" value="PRK01059.1-4"/>
    <property type="match status" value="1"/>
</dbReference>
<dbReference type="GO" id="GO:0004111">
    <property type="term" value="F:creatine kinase activity"/>
    <property type="evidence" value="ECO:0007669"/>
    <property type="project" value="InterPro"/>
</dbReference>
<evidence type="ECO:0000256" key="3">
    <source>
        <dbReference type="ARBA" id="ARBA00022777"/>
    </source>
</evidence>
<dbReference type="EC" id="2.7.14.1" evidence="5"/>
<reference evidence="9 10" key="1">
    <citation type="submission" date="2012-01" db="EMBL/GenBank/DDBJ databases">
        <title>Complete sequence of chromosome of Clostridium pasteurianum BC1.</title>
        <authorList>
            <consortium name="US DOE Joint Genome Institute"/>
            <person name="Lucas S."/>
            <person name="Han J."/>
            <person name="Lapidus A."/>
            <person name="Cheng J.-F."/>
            <person name="Goodwin L."/>
            <person name="Pitluck S."/>
            <person name="Peters L."/>
            <person name="Mikhailova N."/>
            <person name="Teshima H."/>
            <person name="Detter J.C."/>
            <person name="Han C."/>
            <person name="Tapia R."/>
            <person name="Land M."/>
            <person name="Hauser L."/>
            <person name="Kyrpides N."/>
            <person name="Ivanova N."/>
            <person name="Pagani I."/>
            <person name="Dunn J."/>
            <person name="Taghavi S."/>
            <person name="Francis A."/>
            <person name="van der Lelie D."/>
            <person name="Woyke T."/>
        </authorList>
    </citation>
    <scope>NUCLEOTIDE SEQUENCE [LARGE SCALE GENOMIC DNA]</scope>
    <source>
        <strain evidence="9 10">BC1</strain>
    </source>
</reference>
<dbReference type="eggNOG" id="COG3869">
    <property type="taxonomic scope" value="Bacteria"/>
</dbReference>
<dbReference type="Pfam" id="PF00217">
    <property type="entry name" value="ATP-gua_Ptrans"/>
    <property type="match status" value="1"/>
</dbReference>
<dbReference type="GO" id="GO:0046314">
    <property type="term" value="P:phosphocreatine biosynthetic process"/>
    <property type="evidence" value="ECO:0007669"/>
    <property type="project" value="InterPro"/>
</dbReference>
<keyword evidence="10" id="KW-1185">Reference proteome</keyword>
<comment type="function">
    <text evidence="5">Catalyzes the specific phosphorylation of arginine residues in proteins.</text>
</comment>
<dbReference type="STRING" id="86416.Clopa_4545"/>
<dbReference type="SUPFAM" id="SSF55931">
    <property type="entry name" value="Glutamine synthetase/guanido kinase"/>
    <property type="match status" value="1"/>
</dbReference>
<dbReference type="RefSeq" id="WP_015617521.1">
    <property type="nucleotide sequence ID" value="NC_021182.1"/>
</dbReference>
<dbReference type="Proteomes" id="UP000013523">
    <property type="component" value="Chromosome"/>
</dbReference>
<dbReference type="GO" id="GO:1990424">
    <property type="term" value="F:protein arginine kinase activity"/>
    <property type="evidence" value="ECO:0007669"/>
    <property type="project" value="UniProtKB-EC"/>
</dbReference>
<comment type="similarity">
    <text evidence="5 6 7">Belongs to the ATP:guanido phosphotransferase family.</text>
</comment>
<feature type="binding site" evidence="5 6">
    <location>
        <begin position="197"/>
        <end position="202"/>
    </location>
    <ligand>
        <name>ATP</name>
        <dbReference type="ChEBI" id="CHEBI:30616"/>
    </ligand>
</feature>
<dbReference type="EMBL" id="CP003261">
    <property type="protein sequence ID" value="AGK99252.1"/>
    <property type="molecule type" value="Genomic_DNA"/>
</dbReference>
<dbReference type="PANTHER" id="PTHR11547:SF38">
    <property type="entry name" value="ARGININE KINASE 1-RELATED"/>
    <property type="match status" value="1"/>
</dbReference>
<dbReference type="InterPro" id="IPR022415">
    <property type="entry name" value="ATP-guanido_PTrfase_AS"/>
</dbReference>
<feature type="binding site" evidence="5 6">
    <location>
        <position position="81"/>
    </location>
    <ligand>
        <name>ATP</name>
        <dbReference type="ChEBI" id="CHEBI:30616"/>
    </ligand>
</feature>
<dbReference type="InterPro" id="IPR000749">
    <property type="entry name" value="ATP-guanido_PTrfase"/>
</dbReference>
<sequence length="340" mass="39030">MQNWLKCDDNPDNFVISSRVRLARNIKNEPFPDSLDENKARVLVEEIENAFFTSSHMKDEFRSIHLWDYDKTYNRSFIEKHLVSNKLIDNENKSAFIVDKNETVSIMINEEDHIRLQCISSGFNLEETLDYCNKFDDFLEEKIEYAFDEKLGYLTACPTNVGTGLRASVMMHLPALTMNNQINGVLNALTQVGMTIRGLYGEGSGAYSNLYQISNQITLGISEEDILSNLKAVVNQLINQEQLSRDQAKKKYNYELEDKIFRSLGILKSARVIDSKECLKLLSNIRMGVEMGIIKDINKNILNDLLVNTQSATLSIIYENKLTGRDLNIKRADYIREKLK</sequence>
<dbReference type="GO" id="GO:0005524">
    <property type="term" value="F:ATP binding"/>
    <property type="evidence" value="ECO:0007669"/>
    <property type="project" value="UniProtKB-UniRule"/>
</dbReference>
<evidence type="ECO:0000259" key="8">
    <source>
        <dbReference type="PROSITE" id="PS51510"/>
    </source>
</evidence>
<evidence type="ECO:0000313" key="10">
    <source>
        <dbReference type="Proteomes" id="UP000013523"/>
    </source>
</evidence>
<keyword evidence="4 5" id="KW-0067">ATP-binding</keyword>
<dbReference type="GO" id="GO:0005615">
    <property type="term" value="C:extracellular space"/>
    <property type="evidence" value="ECO:0007669"/>
    <property type="project" value="TreeGrafter"/>
</dbReference>
<feature type="binding site" evidence="5 6">
    <location>
        <begin position="166"/>
        <end position="170"/>
    </location>
    <ligand>
        <name>ATP</name>
        <dbReference type="ChEBI" id="CHEBI:30616"/>
    </ligand>
</feature>
<dbReference type="PROSITE" id="PS51510">
    <property type="entry name" value="PHOSPHAGEN_KINASE_C"/>
    <property type="match status" value="1"/>
</dbReference>
<gene>
    <name evidence="5" type="primary">mcsB</name>
    <name evidence="9" type="ORF">Clopa_4545</name>
</gene>
<dbReference type="PANTHER" id="PTHR11547">
    <property type="entry name" value="ARGININE OR CREATINE KINASE"/>
    <property type="match status" value="1"/>
</dbReference>